<evidence type="ECO:0000313" key="14">
    <source>
        <dbReference type="Proteomes" id="UP000247346"/>
    </source>
</evidence>
<evidence type="ECO:0000256" key="10">
    <source>
        <dbReference type="ARBA" id="ARBA00030775"/>
    </source>
</evidence>
<dbReference type="Pfam" id="PF12019">
    <property type="entry name" value="GspH"/>
    <property type="match status" value="1"/>
</dbReference>
<proteinExistence type="inferred from homology"/>
<dbReference type="EMBL" id="MDEK01000011">
    <property type="protein sequence ID" value="PPU81911.1"/>
    <property type="molecule type" value="Genomic_DNA"/>
</dbReference>
<dbReference type="Proteomes" id="UP000247346">
    <property type="component" value="Unassembled WGS sequence"/>
</dbReference>
<dbReference type="InterPro" id="IPR045584">
    <property type="entry name" value="Pilin-like"/>
</dbReference>
<dbReference type="OrthoDB" id="8481584at2"/>
<evidence type="ECO:0000313" key="13">
    <source>
        <dbReference type="EMBL" id="PPU81911.1"/>
    </source>
</evidence>
<comment type="subcellular location">
    <subcellularLocation>
        <location evidence="1">Cell inner membrane</location>
        <topology evidence="1">Single-pass membrane protein</topology>
    </subcellularLocation>
</comment>
<comment type="caution">
    <text evidence="13">The sequence shown here is derived from an EMBL/GenBank/DDBJ whole genome shotgun (WGS) entry which is preliminary data.</text>
</comment>
<evidence type="ECO:0000259" key="12">
    <source>
        <dbReference type="Pfam" id="PF12019"/>
    </source>
</evidence>
<dbReference type="InterPro" id="IPR022346">
    <property type="entry name" value="T2SS_GspH"/>
</dbReference>
<dbReference type="InterPro" id="IPR012902">
    <property type="entry name" value="N_methyl_site"/>
</dbReference>
<dbReference type="GO" id="GO:0015627">
    <property type="term" value="C:type II protein secretion system complex"/>
    <property type="evidence" value="ECO:0007669"/>
    <property type="project" value="InterPro"/>
</dbReference>
<organism evidence="13 14">
    <name type="scientific">Xanthomonas sacchari</name>
    <dbReference type="NCBI Taxonomy" id="56458"/>
    <lineage>
        <taxon>Bacteria</taxon>
        <taxon>Pseudomonadati</taxon>
        <taxon>Pseudomonadota</taxon>
        <taxon>Gammaproteobacteria</taxon>
        <taxon>Lysobacterales</taxon>
        <taxon>Lysobacteraceae</taxon>
        <taxon>Xanthomonas</taxon>
    </lineage>
</organism>
<evidence type="ECO:0000256" key="4">
    <source>
        <dbReference type="ARBA" id="ARBA00022481"/>
    </source>
</evidence>
<keyword evidence="4" id="KW-0488">Methylation</keyword>
<feature type="transmembrane region" description="Helical" evidence="11">
    <location>
        <begin position="32"/>
        <end position="54"/>
    </location>
</feature>
<dbReference type="GO" id="GO:0005886">
    <property type="term" value="C:plasma membrane"/>
    <property type="evidence" value="ECO:0007669"/>
    <property type="project" value="UniProtKB-SubCell"/>
</dbReference>
<sequence length="172" mass="18378">MILAPAGALRFGAPACAPAARARMRGVSLLEMLLVVGLIAIAALLAASVLTGGIDGMRLRSAAKEIASQLRYTRTQAIASGQPQRFLIDPQAHRWQAPNGRHGEIPPSLTIRFTGARQAQRREGEGAIQFFEDGASSGGRIELQARQARWRIDVTWLTGEVTVGRAPEQAGS</sequence>
<accession>A0A2P5Z2P6</accession>
<comment type="similarity">
    <text evidence="9">Belongs to the GSP H family.</text>
</comment>
<keyword evidence="3" id="KW-1003">Cell membrane</keyword>
<evidence type="ECO:0000256" key="11">
    <source>
        <dbReference type="SAM" id="Phobius"/>
    </source>
</evidence>
<keyword evidence="5" id="KW-0997">Cell inner membrane</keyword>
<dbReference type="STRING" id="56458.SB85_09440"/>
<dbReference type="PROSITE" id="PS00409">
    <property type="entry name" value="PROKAR_NTER_METHYL"/>
    <property type="match status" value="1"/>
</dbReference>
<evidence type="ECO:0000256" key="1">
    <source>
        <dbReference type="ARBA" id="ARBA00004377"/>
    </source>
</evidence>
<keyword evidence="7 11" id="KW-1133">Transmembrane helix</keyword>
<name>A0A2P5Z2P6_9XANT</name>
<dbReference type="Gene3D" id="3.55.40.10">
    <property type="entry name" value="minor pseudopilin epsh domain"/>
    <property type="match status" value="1"/>
</dbReference>
<feature type="domain" description="General secretion pathway GspH" evidence="12">
    <location>
        <begin position="62"/>
        <end position="157"/>
    </location>
</feature>
<keyword evidence="6 11" id="KW-0812">Transmembrane</keyword>
<gene>
    <name evidence="13" type="primary">gspH</name>
    <name evidence="13" type="ORF">XsacCFBP4641_13150</name>
</gene>
<evidence type="ECO:0000256" key="2">
    <source>
        <dbReference type="ARBA" id="ARBA00021549"/>
    </source>
</evidence>
<dbReference type="SUPFAM" id="SSF54523">
    <property type="entry name" value="Pili subunits"/>
    <property type="match status" value="1"/>
</dbReference>
<evidence type="ECO:0000256" key="8">
    <source>
        <dbReference type="ARBA" id="ARBA00023136"/>
    </source>
</evidence>
<dbReference type="AlphaFoldDB" id="A0A2P5Z2P6"/>
<dbReference type="NCBIfam" id="NF047827">
    <property type="entry name" value="T3SSXpsH"/>
    <property type="match status" value="1"/>
</dbReference>
<evidence type="ECO:0000256" key="9">
    <source>
        <dbReference type="ARBA" id="ARBA00025772"/>
    </source>
</evidence>
<evidence type="ECO:0000256" key="7">
    <source>
        <dbReference type="ARBA" id="ARBA00022989"/>
    </source>
</evidence>
<evidence type="ECO:0000256" key="3">
    <source>
        <dbReference type="ARBA" id="ARBA00022475"/>
    </source>
</evidence>
<protein>
    <recommendedName>
        <fullName evidence="2">Type II secretion system protein H</fullName>
    </recommendedName>
    <alternativeName>
        <fullName evidence="10">General secretion pathway protein H</fullName>
    </alternativeName>
</protein>
<evidence type="ECO:0000256" key="6">
    <source>
        <dbReference type="ARBA" id="ARBA00022692"/>
    </source>
</evidence>
<dbReference type="GO" id="GO:0015628">
    <property type="term" value="P:protein secretion by the type II secretion system"/>
    <property type="evidence" value="ECO:0007669"/>
    <property type="project" value="InterPro"/>
</dbReference>
<reference evidence="13 14" key="1">
    <citation type="submission" date="2016-08" db="EMBL/GenBank/DDBJ databases">
        <authorList>
            <person name="Seilhamer J.J."/>
        </authorList>
    </citation>
    <scope>NUCLEOTIDE SEQUENCE [LARGE SCALE GENOMIC DNA]</scope>
    <source>
        <strain evidence="13 14">CFBP4641</strain>
    </source>
</reference>
<evidence type="ECO:0000256" key="5">
    <source>
        <dbReference type="ARBA" id="ARBA00022519"/>
    </source>
</evidence>
<keyword evidence="8 11" id="KW-0472">Membrane</keyword>